<evidence type="ECO:0000313" key="2">
    <source>
        <dbReference type="EMBL" id="KAF5353918.1"/>
    </source>
</evidence>
<dbReference type="PANTHER" id="PTHR37919:SF2">
    <property type="entry name" value="EXPERA DOMAIN-CONTAINING PROTEIN"/>
    <property type="match status" value="1"/>
</dbReference>
<keyword evidence="3" id="KW-1185">Reference proteome</keyword>
<dbReference type="PANTHER" id="PTHR37919">
    <property type="entry name" value="PROTEIN CBG05606"/>
    <property type="match status" value="1"/>
</dbReference>
<gene>
    <name evidence="2" type="ORF">D9756_007133</name>
</gene>
<dbReference type="EMBL" id="JAACJO010000009">
    <property type="protein sequence ID" value="KAF5353918.1"/>
    <property type="molecule type" value="Genomic_DNA"/>
</dbReference>
<organism evidence="2 3">
    <name type="scientific">Leucocoprinus leucothites</name>
    <dbReference type="NCBI Taxonomy" id="201217"/>
    <lineage>
        <taxon>Eukaryota</taxon>
        <taxon>Fungi</taxon>
        <taxon>Dikarya</taxon>
        <taxon>Basidiomycota</taxon>
        <taxon>Agaricomycotina</taxon>
        <taxon>Agaricomycetes</taxon>
        <taxon>Agaricomycetidae</taxon>
        <taxon>Agaricales</taxon>
        <taxon>Agaricineae</taxon>
        <taxon>Agaricaceae</taxon>
        <taxon>Leucocoprinus</taxon>
    </lineage>
</organism>
<feature type="transmembrane region" description="Helical" evidence="1">
    <location>
        <begin position="6"/>
        <end position="29"/>
    </location>
</feature>
<feature type="transmembrane region" description="Helical" evidence="1">
    <location>
        <begin position="139"/>
        <end position="158"/>
    </location>
</feature>
<dbReference type="AlphaFoldDB" id="A0A8H5D712"/>
<accession>A0A8H5D712</accession>
<proteinExistence type="predicted"/>
<keyword evidence="1" id="KW-0472">Membrane</keyword>
<evidence type="ECO:0000256" key="1">
    <source>
        <dbReference type="SAM" id="Phobius"/>
    </source>
</evidence>
<protein>
    <recommendedName>
        <fullName evidence="4">EXPERA domain-containing protein</fullName>
    </recommendedName>
</protein>
<evidence type="ECO:0008006" key="4">
    <source>
        <dbReference type="Google" id="ProtNLM"/>
    </source>
</evidence>
<name>A0A8H5D712_9AGAR</name>
<dbReference type="Proteomes" id="UP000559027">
    <property type="component" value="Unassembled WGS sequence"/>
</dbReference>
<comment type="caution">
    <text evidence="2">The sequence shown here is derived from an EMBL/GenBank/DDBJ whole genome shotgun (WGS) entry which is preliminary data.</text>
</comment>
<sequence>MTVKTYWWITAWFLITAPILIWDAGYCFMRPRSMKGGDLHWIWGSPYAFYQEVDYLYGIPALENNDGFTNAQAFMNVVESVLNLTYVYLAHGAQWSGAPVIAYGTAFMTLGKTTLYWLSEYYCGFCQIGHNDILTLATYWISAMVLWTIIPSLIIWVLGKDIVQSLTITSSPAKVTSKKIN</sequence>
<keyword evidence="1" id="KW-1133">Transmembrane helix</keyword>
<evidence type="ECO:0000313" key="3">
    <source>
        <dbReference type="Proteomes" id="UP000559027"/>
    </source>
</evidence>
<dbReference type="OrthoDB" id="60858at2759"/>
<feature type="transmembrane region" description="Helical" evidence="1">
    <location>
        <begin position="100"/>
        <end position="119"/>
    </location>
</feature>
<keyword evidence="1" id="KW-0812">Transmembrane</keyword>
<reference evidence="2 3" key="1">
    <citation type="journal article" date="2020" name="ISME J.">
        <title>Uncovering the hidden diversity of litter-decomposition mechanisms in mushroom-forming fungi.</title>
        <authorList>
            <person name="Floudas D."/>
            <person name="Bentzer J."/>
            <person name="Ahren D."/>
            <person name="Johansson T."/>
            <person name="Persson P."/>
            <person name="Tunlid A."/>
        </authorList>
    </citation>
    <scope>NUCLEOTIDE SEQUENCE [LARGE SCALE GENOMIC DNA]</scope>
    <source>
        <strain evidence="2 3">CBS 146.42</strain>
    </source>
</reference>